<feature type="domain" description="DUF7707" evidence="2">
    <location>
        <begin position="42"/>
        <end position="116"/>
    </location>
</feature>
<dbReference type="InterPro" id="IPR056124">
    <property type="entry name" value="DUF7707"/>
</dbReference>
<feature type="chain" id="PRO_5042175290" description="DUF7707 domain-containing protein" evidence="1">
    <location>
        <begin position="21"/>
        <end position="276"/>
    </location>
</feature>
<evidence type="ECO:0000256" key="1">
    <source>
        <dbReference type="SAM" id="SignalP"/>
    </source>
</evidence>
<protein>
    <recommendedName>
        <fullName evidence="2">DUF7707 domain-containing protein</fullName>
    </recommendedName>
</protein>
<reference evidence="3" key="1">
    <citation type="journal article" date="2023" name="Mol. Phylogenet. Evol.">
        <title>Genome-scale phylogeny and comparative genomics of the fungal order Sordariales.</title>
        <authorList>
            <person name="Hensen N."/>
            <person name="Bonometti L."/>
            <person name="Westerberg I."/>
            <person name="Brannstrom I.O."/>
            <person name="Guillou S."/>
            <person name="Cros-Aarteil S."/>
            <person name="Calhoun S."/>
            <person name="Haridas S."/>
            <person name="Kuo A."/>
            <person name="Mondo S."/>
            <person name="Pangilinan J."/>
            <person name="Riley R."/>
            <person name="LaButti K."/>
            <person name="Andreopoulos B."/>
            <person name="Lipzen A."/>
            <person name="Chen C."/>
            <person name="Yan M."/>
            <person name="Daum C."/>
            <person name="Ng V."/>
            <person name="Clum A."/>
            <person name="Steindorff A."/>
            <person name="Ohm R.A."/>
            <person name="Martin F."/>
            <person name="Silar P."/>
            <person name="Natvig D.O."/>
            <person name="Lalanne C."/>
            <person name="Gautier V."/>
            <person name="Ament-Velasquez S.L."/>
            <person name="Kruys A."/>
            <person name="Hutchinson M.I."/>
            <person name="Powell A.J."/>
            <person name="Barry K."/>
            <person name="Miller A.N."/>
            <person name="Grigoriev I.V."/>
            <person name="Debuchy R."/>
            <person name="Gladieux P."/>
            <person name="Hiltunen Thoren M."/>
            <person name="Johannesson H."/>
        </authorList>
    </citation>
    <scope>NUCLEOTIDE SEQUENCE</scope>
    <source>
        <strain evidence="3">SMH4131-1</strain>
    </source>
</reference>
<keyword evidence="4" id="KW-1185">Reference proteome</keyword>
<proteinExistence type="predicted"/>
<sequence>MFSKTTSLMALAFAVSSVAANTCLTPYVRSGPVHGNPLWGNTICPSQITSCSVLCDNKALENTCTSNNEGVDNPLKSITYCFSCVCADGSVPNLKPYYGTVPNTVCQRKSESCYGKEGCEVCGDINLTKPDYWPADKPWTRTDIPGSAPSTTQLPWTVTSSASATTTTSSASVSATSESSAVASSSAVESSVSSTITSESSIASSSAIISTSSGLSFSNSTITSGTPVPTLVFSTTSTRVATSTRLTSSIPTAAAGAVEPAFVGALGMAMAALFAL</sequence>
<gene>
    <name evidence="3" type="ORF">B0T19DRAFT_156595</name>
</gene>
<evidence type="ECO:0000259" key="2">
    <source>
        <dbReference type="Pfam" id="PF24808"/>
    </source>
</evidence>
<feature type="signal peptide" evidence="1">
    <location>
        <begin position="1"/>
        <end position="20"/>
    </location>
</feature>
<dbReference type="AlphaFoldDB" id="A0AAE0ILB4"/>
<comment type="caution">
    <text evidence="3">The sequence shown here is derived from an EMBL/GenBank/DDBJ whole genome shotgun (WGS) entry which is preliminary data.</text>
</comment>
<dbReference type="EMBL" id="JAUEPO010000003">
    <property type="protein sequence ID" value="KAK3327217.1"/>
    <property type="molecule type" value="Genomic_DNA"/>
</dbReference>
<evidence type="ECO:0000313" key="4">
    <source>
        <dbReference type="Proteomes" id="UP001286456"/>
    </source>
</evidence>
<dbReference type="Proteomes" id="UP001286456">
    <property type="component" value="Unassembled WGS sequence"/>
</dbReference>
<organism evidence="3 4">
    <name type="scientific">Cercophora scortea</name>
    <dbReference type="NCBI Taxonomy" id="314031"/>
    <lineage>
        <taxon>Eukaryota</taxon>
        <taxon>Fungi</taxon>
        <taxon>Dikarya</taxon>
        <taxon>Ascomycota</taxon>
        <taxon>Pezizomycotina</taxon>
        <taxon>Sordariomycetes</taxon>
        <taxon>Sordariomycetidae</taxon>
        <taxon>Sordariales</taxon>
        <taxon>Lasiosphaeriaceae</taxon>
        <taxon>Cercophora</taxon>
    </lineage>
</organism>
<keyword evidence="1" id="KW-0732">Signal</keyword>
<name>A0AAE0ILB4_9PEZI</name>
<evidence type="ECO:0000313" key="3">
    <source>
        <dbReference type="EMBL" id="KAK3327217.1"/>
    </source>
</evidence>
<reference evidence="3" key="2">
    <citation type="submission" date="2023-06" db="EMBL/GenBank/DDBJ databases">
        <authorList>
            <consortium name="Lawrence Berkeley National Laboratory"/>
            <person name="Haridas S."/>
            <person name="Hensen N."/>
            <person name="Bonometti L."/>
            <person name="Westerberg I."/>
            <person name="Brannstrom I.O."/>
            <person name="Guillou S."/>
            <person name="Cros-Aarteil S."/>
            <person name="Calhoun S."/>
            <person name="Kuo A."/>
            <person name="Mondo S."/>
            <person name="Pangilinan J."/>
            <person name="Riley R."/>
            <person name="Labutti K."/>
            <person name="Andreopoulos B."/>
            <person name="Lipzen A."/>
            <person name="Chen C."/>
            <person name="Yanf M."/>
            <person name="Daum C."/>
            <person name="Ng V."/>
            <person name="Clum A."/>
            <person name="Steindorff A."/>
            <person name="Ohm R."/>
            <person name="Martin F."/>
            <person name="Silar P."/>
            <person name="Natvig D."/>
            <person name="Lalanne C."/>
            <person name="Gautier V."/>
            <person name="Ament-Velasquez S.L."/>
            <person name="Kruys A."/>
            <person name="Hutchinson M.I."/>
            <person name="Powell A.J."/>
            <person name="Barry K."/>
            <person name="Miller A.N."/>
            <person name="Grigoriev I.V."/>
            <person name="Debuchy R."/>
            <person name="Gladieux P."/>
            <person name="Thoren M.H."/>
            <person name="Johannesson H."/>
        </authorList>
    </citation>
    <scope>NUCLEOTIDE SEQUENCE</scope>
    <source>
        <strain evidence="3">SMH4131-1</strain>
    </source>
</reference>
<dbReference type="Pfam" id="PF24808">
    <property type="entry name" value="DUF7707"/>
    <property type="match status" value="1"/>
</dbReference>
<accession>A0AAE0ILB4</accession>